<feature type="binding site" evidence="20">
    <location>
        <position position="271"/>
    </location>
    <ligand>
        <name>Mg(2+)</name>
        <dbReference type="ChEBI" id="CHEBI:18420"/>
        <label>2</label>
    </ligand>
</feature>
<dbReference type="PIRSF" id="PIRSF039102">
    <property type="entry name" value="Ddl/VanB"/>
    <property type="match status" value="1"/>
</dbReference>
<dbReference type="GO" id="GO:0005829">
    <property type="term" value="C:cytosol"/>
    <property type="evidence" value="ECO:0007669"/>
    <property type="project" value="TreeGrafter"/>
</dbReference>
<keyword evidence="7 18" id="KW-0963">Cytoplasm</keyword>
<evidence type="ECO:0000256" key="21">
    <source>
        <dbReference type="PROSITE-ProRule" id="PRU00409"/>
    </source>
</evidence>
<dbReference type="PROSITE" id="PS00844">
    <property type="entry name" value="DALA_DALA_LIGASE_2"/>
    <property type="match status" value="1"/>
</dbReference>
<comment type="catalytic activity">
    <reaction evidence="17 18">
        <text>2 D-alanine + ATP = D-alanyl-D-alanine + ADP + phosphate + H(+)</text>
        <dbReference type="Rhea" id="RHEA:11224"/>
        <dbReference type="ChEBI" id="CHEBI:15378"/>
        <dbReference type="ChEBI" id="CHEBI:30616"/>
        <dbReference type="ChEBI" id="CHEBI:43474"/>
        <dbReference type="ChEBI" id="CHEBI:57416"/>
        <dbReference type="ChEBI" id="CHEBI:57822"/>
        <dbReference type="ChEBI" id="CHEBI:456216"/>
        <dbReference type="EC" id="6.3.2.4"/>
    </reaction>
</comment>
<keyword evidence="10 21" id="KW-0547">Nucleotide-binding</keyword>
<organism evidence="23 26">
    <name type="scientific">endosymbiont of Ridgeia piscesae</name>
    <dbReference type="NCBI Taxonomy" id="54398"/>
    <lineage>
        <taxon>Bacteria</taxon>
        <taxon>Pseudomonadati</taxon>
        <taxon>Pseudomonadota</taxon>
        <taxon>Gammaproteobacteria</taxon>
        <taxon>sulfur-oxidizing symbionts</taxon>
    </lineage>
</organism>
<dbReference type="OrthoDB" id="9813261at2"/>
<dbReference type="GO" id="GO:0009252">
    <property type="term" value="P:peptidoglycan biosynthetic process"/>
    <property type="evidence" value="ECO:0007669"/>
    <property type="project" value="UniProtKB-UniRule"/>
</dbReference>
<dbReference type="SUPFAM" id="SSF52440">
    <property type="entry name" value="PreATP-grasp domain"/>
    <property type="match status" value="1"/>
</dbReference>
<dbReference type="InterPro" id="IPR016185">
    <property type="entry name" value="PreATP-grasp_dom_sf"/>
</dbReference>
<accession>A0A0T5YVE4</accession>
<dbReference type="Proteomes" id="UP000051276">
    <property type="component" value="Unassembled WGS sequence"/>
</dbReference>
<keyword evidence="12 20" id="KW-0460">Magnesium</keyword>
<feature type="active site" evidence="19">
    <location>
        <position position="149"/>
    </location>
</feature>
<evidence type="ECO:0000256" key="2">
    <source>
        <dbReference type="ARBA" id="ARBA00003921"/>
    </source>
</evidence>
<feature type="active site" evidence="19">
    <location>
        <position position="280"/>
    </location>
</feature>
<evidence type="ECO:0000256" key="16">
    <source>
        <dbReference type="ARBA" id="ARBA00023316"/>
    </source>
</evidence>
<dbReference type="NCBIfam" id="TIGR01205">
    <property type="entry name" value="D_ala_D_alaTIGR"/>
    <property type="match status" value="1"/>
</dbReference>
<dbReference type="InterPro" id="IPR013815">
    <property type="entry name" value="ATP_grasp_subdomain_1"/>
</dbReference>
<evidence type="ECO:0000256" key="7">
    <source>
        <dbReference type="ARBA" id="ARBA00022490"/>
    </source>
</evidence>
<dbReference type="InterPro" id="IPR011761">
    <property type="entry name" value="ATP-grasp"/>
</dbReference>
<dbReference type="GO" id="GO:0071555">
    <property type="term" value="P:cell wall organization"/>
    <property type="evidence" value="ECO:0007669"/>
    <property type="project" value="UniProtKB-KW"/>
</dbReference>
<dbReference type="InterPro" id="IPR000291">
    <property type="entry name" value="D-Ala_lig_Van_CS"/>
</dbReference>
<feature type="binding site" evidence="20">
    <location>
        <position position="269"/>
    </location>
    <ligand>
        <name>Mg(2+)</name>
        <dbReference type="ChEBI" id="CHEBI:18420"/>
        <label>2</label>
    </ligand>
</feature>
<dbReference type="GO" id="GO:0008360">
    <property type="term" value="P:regulation of cell shape"/>
    <property type="evidence" value="ECO:0007669"/>
    <property type="project" value="UniProtKB-KW"/>
</dbReference>
<reference evidence="25 26" key="1">
    <citation type="submission" date="2015-11" db="EMBL/GenBank/DDBJ databases">
        <title>The genome of Candidatus Endoriftia persephone in Ridgeia piscesae and population structure of the North Eastern Pacific vestimentiferan symbionts.</title>
        <authorList>
            <person name="Perez M."/>
            <person name="Juniper K.S."/>
        </authorList>
    </citation>
    <scope>NUCLEOTIDE SEQUENCE [LARGE SCALE GENOMIC DNA]</scope>
    <source>
        <strain evidence="24">Ind10</strain>
        <strain evidence="23">Ind11</strain>
    </source>
</reference>
<dbReference type="EMBL" id="LMXI01000356">
    <property type="protein sequence ID" value="KRT58362.1"/>
    <property type="molecule type" value="Genomic_DNA"/>
</dbReference>
<comment type="pathway">
    <text evidence="4 18">Cell wall biogenesis; peptidoglycan biosynthesis.</text>
</comment>
<dbReference type="GO" id="GO:0005524">
    <property type="term" value="F:ATP binding"/>
    <property type="evidence" value="ECO:0007669"/>
    <property type="project" value="UniProtKB-UniRule"/>
</dbReference>
<dbReference type="SUPFAM" id="SSF56059">
    <property type="entry name" value="Glutathione synthetase ATP-binding domain-like"/>
    <property type="match status" value="1"/>
</dbReference>
<dbReference type="STRING" id="54398.Ga0074115_10796"/>
<dbReference type="FunFam" id="3.40.50.20:FF:000013">
    <property type="entry name" value="D-alanine--D-alanine ligase"/>
    <property type="match status" value="1"/>
</dbReference>
<dbReference type="RefSeq" id="WP_057955002.1">
    <property type="nucleotide sequence ID" value="NZ_KQ556866.1"/>
</dbReference>
<dbReference type="InterPro" id="IPR011095">
    <property type="entry name" value="Dala_Dala_lig_C"/>
</dbReference>
<feature type="binding site" evidence="20">
    <location>
        <position position="256"/>
    </location>
    <ligand>
        <name>Mg(2+)</name>
        <dbReference type="ChEBI" id="CHEBI:18420"/>
        <label>1</label>
    </ligand>
</feature>
<evidence type="ECO:0000256" key="11">
    <source>
        <dbReference type="ARBA" id="ARBA00022840"/>
    </source>
</evidence>
<evidence type="ECO:0000256" key="18">
    <source>
        <dbReference type="HAMAP-Rule" id="MF_00047"/>
    </source>
</evidence>
<evidence type="ECO:0000313" key="26">
    <source>
        <dbReference type="Proteomes" id="UP000051634"/>
    </source>
</evidence>
<dbReference type="UniPathway" id="UPA00219"/>
<keyword evidence="16 18" id="KW-0961">Cell wall biogenesis/degradation</keyword>
<evidence type="ECO:0000256" key="5">
    <source>
        <dbReference type="ARBA" id="ARBA00010871"/>
    </source>
</evidence>
<evidence type="ECO:0000313" key="23">
    <source>
        <dbReference type="EMBL" id="KRT54567.1"/>
    </source>
</evidence>
<evidence type="ECO:0000256" key="10">
    <source>
        <dbReference type="ARBA" id="ARBA00022741"/>
    </source>
</evidence>
<evidence type="ECO:0000256" key="19">
    <source>
        <dbReference type="PIRSR" id="PIRSR039102-1"/>
    </source>
</evidence>
<comment type="function">
    <text evidence="2 18">Cell wall formation.</text>
</comment>
<dbReference type="PANTHER" id="PTHR23132">
    <property type="entry name" value="D-ALANINE--D-ALANINE LIGASE"/>
    <property type="match status" value="1"/>
</dbReference>
<evidence type="ECO:0000256" key="9">
    <source>
        <dbReference type="ARBA" id="ARBA00022723"/>
    </source>
</evidence>
<dbReference type="PROSITE" id="PS00843">
    <property type="entry name" value="DALA_DALA_LIGASE_1"/>
    <property type="match status" value="1"/>
</dbReference>
<dbReference type="GO" id="GO:0008716">
    <property type="term" value="F:D-alanine-D-alanine ligase activity"/>
    <property type="evidence" value="ECO:0007669"/>
    <property type="project" value="UniProtKB-UniRule"/>
</dbReference>
<gene>
    <name evidence="18" type="primary">ddl</name>
    <name evidence="23" type="ORF">Ga0074115_10796</name>
    <name evidence="24" type="ORF">Ga0076813_13384</name>
</gene>
<evidence type="ECO:0000259" key="22">
    <source>
        <dbReference type="PROSITE" id="PS50975"/>
    </source>
</evidence>
<keyword evidence="8 18" id="KW-0436">Ligase</keyword>
<dbReference type="InterPro" id="IPR005905">
    <property type="entry name" value="D_ala_D_ala"/>
</dbReference>
<keyword evidence="11 21" id="KW-0067">ATP-binding</keyword>
<dbReference type="Proteomes" id="UP000051634">
    <property type="component" value="Unassembled WGS sequence"/>
</dbReference>
<protein>
    <recommendedName>
        <fullName evidence="6 18">D-alanine--D-alanine ligase</fullName>
        <ecNumber evidence="6 18">6.3.2.4</ecNumber>
    </recommendedName>
    <alternativeName>
        <fullName evidence="18">D-Ala-D-Ala ligase</fullName>
    </alternativeName>
    <alternativeName>
        <fullName evidence="18">D-alanylalanine synthetase</fullName>
    </alternativeName>
</protein>
<proteinExistence type="inferred from homology"/>
<keyword evidence="9 20" id="KW-0479">Metal-binding</keyword>
<evidence type="ECO:0000256" key="3">
    <source>
        <dbReference type="ARBA" id="ARBA00004496"/>
    </source>
</evidence>
<evidence type="ECO:0000256" key="1">
    <source>
        <dbReference type="ARBA" id="ARBA00001936"/>
    </source>
</evidence>
<evidence type="ECO:0000313" key="25">
    <source>
        <dbReference type="Proteomes" id="UP000051276"/>
    </source>
</evidence>
<comment type="subcellular location">
    <subcellularLocation>
        <location evidence="3 18">Cytoplasm</location>
    </subcellularLocation>
</comment>
<comment type="caution">
    <text evidence="23">The sequence shown here is derived from an EMBL/GenBank/DDBJ whole genome shotgun (WGS) entry which is preliminary data.</text>
</comment>
<keyword evidence="15 20" id="KW-0464">Manganese</keyword>
<dbReference type="PANTHER" id="PTHR23132:SF23">
    <property type="entry name" value="D-ALANINE--D-ALANINE LIGASE B"/>
    <property type="match status" value="1"/>
</dbReference>
<feature type="binding site" evidence="20">
    <location>
        <position position="269"/>
    </location>
    <ligand>
        <name>Mg(2+)</name>
        <dbReference type="ChEBI" id="CHEBI:18420"/>
        <label>1</label>
    </ligand>
</feature>
<evidence type="ECO:0000256" key="15">
    <source>
        <dbReference type="ARBA" id="ARBA00023211"/>
    </source>
</evidence>
<feature type="active site" evidence="19">
    <location>
        <position position="22"/>
    </location>
</feature>
<evidence type="ECO:0000256" key="17">
    <source>
        <dbReference type="ARBA" id="ARBA00047614"/>
    </source>
</evidence>
<feature type="domain" description="ATP-grasp" evidence="22">
    <location>
        <begin position="108"/>
        <end position="302"/>
    </location>
</feature>
<dbReference type="GO" id="GO:0046872">
    <property type="term" value="F:metal ion binding"/>
    <property type="evidence" value="ECO:0007669"/>
    <property type="project" value="UniProtKB-KW"/>
</dbReference>
<evidence type="ECO:0000256" key="13">
    <source>
        <dbReference type="ARBA" id="ARBA00022960"/>
    </source>
</evidence>
<comment type="similarity">
    <text evidence="5 18">Belongs to the D-alanine--D-alanine ligase family.</text>
</comment>
<dbReference type="HAMAP" id="MF_00047">
    <property type="entry name" value="Dala_Dala_lig"/>
    <property type="match status" value="1"/>
</dbReference>
<dbReference type="PROSITE" id="PS50975">
    <property type="entry name" value="ATP_GRASP"/>
    <property type="match status" value="1"/>
</dbReference>
<dbReference type="Gene3D" id="3.30.1490.20">
    <property type="entry name" value="ATP-grasp fold, A domain"/>
    <property type="match status" value="1"/>
</dbReference>
<evidence type="ECO:0000256" key="6">
    <source>
        <dbReference type="ARBA" id="ARBA00012216"/>
    </source>
</evidence>
<evidence type="ECO:0000256" key="14">
    <source>
        <dbReference type="ARBA" id="ARBA00022984"/>
    </source>
</evidence>
<dbReference type="EC" id="6.3.2.4" evidence="6 18"/>
<evidence type="ECO:0000256" key="4">
    <source>
        <dbReference type="ARBA" id="ARBA00004752"/>
    </source>
</evidence>
<keyword evidence="13 18" id="KW-0133">Cell shape</keyword>
<dbReference type="AlphaFoldDB" id="A0A0T5YVE4"/>
<dbReference type="EMBL" id="LDXT01000090">
    <property type="protein sequence ID" value="KRT54567.1"/>
    <property type="molecule type" value="Genomic_DNA"/>
</dbReference>
<sequence>MSHFQPAEFGKVAVLMGGCSAEREVSLRSGDAVFQALLRQAIDAHAVDSAENLLEQLSEGGFDRAFIVLHGRGGEDGTVQGALESIGLPYTGSGVLGSALGMDKYRTKALWSGLGLPTPESRLIERESDLEASAALGFPLMIKPAREGSSIGMARVGSRDELEQAWQMAAEYDPMVLAERWISGQEYTASLLRGKSLPLIRLETPRTFYDYEAKYSADSTRYHCPCGLPAAEEQRLQQLAAKAFDAVGASGWGRVDLMLDEAGEPWLIEVNTVPGMTDHSLVPMAAKAAGIGFDELVMQILRTSLELAEG</sequence>
<evidence type="ECO:0000313" key="24">
    <source>
        <dbReference type="EMBL" id="KRT58362.1"/>
    </source>
</evidence>
<dbReference type="Pfam" id="PF01820">
    <property type="entry name" value="Dala_Dala_lig_N"/>
    <property type="match status" value="1"/>
</dbReference>
<dbReference type="FunFam" id="3.30.470.20:FF:000008">
    <property type="entry name" value="D-alanine--D-alanine ligase"/>
    <property type="match status" value="1"/>
</dbReference>
<dbReference type="PATRIC" id="fig|54398.3.peg.1199"/>
<dbReference type="Pfam" id="PF07478">
    <property type="entry name" value="Dala_Dala_lig_C"/>
    <property type="match status" value="1"/>
</dbReference>
<dbReference type="Gene3D" id="3.40.50.20">
    <property type="match status" value="1"/>
</dbReference>
<keyword evidence="26" id="KW-1185">Reference proteome</keyword>
<dbReference type="InterPro" id="IPR011127">
    <property type="entry name" value="Dala_Dala_lig_N"/>
</dbReference>
<keyword evidence="14 18" id="KW-0573">Peptidoglycan synthesis</keyword>
<dbReference type="NCBIfam" id="NF002378">
    <property type="entry name" value="PRK01372.1"/>
    <property type="match status" value="1"/>
</dbReference>
<evidence type="ECO:0000256" key="20">
    <source>
        <dbReference type="PIRSR" id="PIRSR039102-3"/>
    </source>
</evidence>
<comment type="cofactor">
    <cofactor evidence="20">
        <name>Mg(2+)</name>
        <dbReference type="ChEBI" id="CHEBI:18420"/>
    </cofactor>
    <cofactor evidence="20">
        <name>Mn(2+)</name>
        <dbReference type="ChEBI" id="CHEBI:29035"/>
    </cofactor>
    <text evidence="20">Binds 2 magnesium or manganese ions per subunit.</text>
</comment>
<evidence type="ECO:0000256" key="8">
    <source>
        <dbReference type="ARBA" id="ARBA00022598"/>
    </source>
</evidence>
<comment type="cofactor">
    <cofactor evidence="1">
        <name>Mn(2+)</name>
        <dbReference type="ChEBI" id="CHEBI:29035"/>
    </cofactor>
</comment>
<dbReference type="Gene3D" id="3.30.470.20">
    <property type="entry name" value="ATP-grasp fold, B domain"/>
    <property type="match status" value="1"/>
</dbReference>
<name>A0A0T5YVE4_9GAMM</name>
<evidence type="ECO:0000256" key="12">
    <source>
        <dbReference type="ARBA" id="ARBA00022842"/>
    </source>
</evidence>